<accession>A0AAV4VEE6</accession>
<dbReference type="EMBL" id="BPLQ01012866">
    <property type="protein sequence ID" value="GIY68413.1"/>
    <property type="molecule type" value="Genomic_DNA"/>
</dbReference>
<evidence type="ECO:0000313" key="3">
    <source>
        <dbReference type="EMBL" id="GIY68413.1"/>
    </source>
</evidence>
<feature type="region of interest" description="Disordered" evidence="1">
    <location>
        <begin position="146"/>
        <end position="169"/>
    </location>
</feature>
<gene>
    <name evidence="3" type="ORF">CDAR_252011</name>
</gene>
<feature type="compositionally biased region" description="Low complexity" evidence="1">
    <location>
        <begin position="195"/>
        <end position="208"/>
    </location>
</feature>
<evidence type="ECO:0000256" key="2">
    <source>
        <dbReference type="SAM" id="SignalP"/>
    </source>
</evidence>
<organism evidence="3 4">
    <name type="scientific">Caerostris darwini</name>
    <dbReference type="NCBI Taxonomy" id="1538125"/>
    <lineage>
        <taxon>Eukaryota</taxon>
        <taxon>Metazoa</taxon>
        <taxon>Ecdysozoa</taxon>
        <taxon>Arthropoda</taxon>
        <taxon>Chelicerata</taxon>
        <taxon>Arachnida</taxon>
        <taxon>Araneae</taxon>
        <taxon>Araneomorphae</taxon>
        <taxon>Entelegynae</taxon>
        <taxon>Araneoidea</taxon>
        <taxon>Araneidae</taxon>
        <taxon>Caerostris</taxon>
    </lineage>
</organism>
<feature type="chain" id="PRO_5043932555" evidence="2">
    <location>
        <begin position="23"/>
        <end position="283"/>
    </location>
</feature>
<evidence type="ECO:0000313" key="4">
    <source>
        <dbReference type="Proteomes" id="UP001054837"/>
    </source>
</evidence>
<feature type="compositionally biased region" description="Basic and acidic residues" evidence="1">
    <location>
        <begin position="235"/>
        <end position="263"/>
    </location>
</feature>
<feature type="compositionally biased region" description="Polar residues" evidence="1">
    <location>
        <begin position="146"/>
        <end position="161"/>
    </location>
</feature>
<keyword evidence="4" id="KW-1185">Reference proteome</keyword>
<sequence length="283" mass="30480">MGTPSIWVISSITLHVVSFSSSSSSLDKSFLGAGMTRSAQLSSSSGSVFKSFIATGWVALKAYWVPQNLDTCSNCGSTEHVLEQCISPAKCVNCSGDHPSNARICPQWTIEKQIQTVKARDNLSYFEAKKKCSPVQKSYASILNSTVSQGTQTDEQSQNEEAPSREFSKLSFRSVATGSACAIKPKPTTGSASQSRPPALNSSPSPLSHTRPNPIPVNNKFSSLGRRKSLTRQGKGIEKPKNTKEKLLNSLDHKDSSASKTSDEDAMVININPCEKISDVEST</sequence>
<dbReference type="Proteomes" id="UP001054837">
    <property type="component" value="Unassembled WGS sequence"/>
</dbReference>
<comment type="caution">
    <text evidence="3">The sequence shown here is derived from an EMBL/GenBank/DDBJ whole genome shotgun (WGS) entry which is preliminary data.</text>
</comment>
<evidence type="ECO:0000256" key="1">
    <source>
        <dbReference type="SAM" id="MobiDB-lite"/>
    </source>
</evidence>
<dbReference type="AlphaFoldDB" id="A0AAV4VEE6"/>
<keyword evidence="2" id="KW-0732">Signal</keyword>
<feature type="region of interest" description="Disordered" evidence="1">
    <location>
        <begin position="181"/>
        <end position="267"/>
    </location>
</feature>
<protein>
    <submittedName>
        <fullName evidence="3">Uncharacterized protein</fullName>
    </submittedName>
</protein>
<name>A0AAV4VEE6_9ARAC</name>
<feature type="signal peptide" evidence="2">
    <location>
        <begin position="1"/>
        <end position="22"/>
    </location>
</feature>
<proteinExistence type="predicted"/>
<reference evidence="3 4" key="1">
    <citation type="submission" date="2021-06" db="EMBL/GenBank/DDBJ databases">
        <title>Caerostris darwini draft genome.</title>
        <authorList>
            <person name="Kono N."/>
            <person name="Arakawa K."/>
        </authorList>
    </citation>
    <scope>NUCLEOTIDE SEQUENCE [LARGE SCALE GENOMIC DNA]</scope>
</reference>